<dbReference type="KEGG" id="ccho:CCHOA_01160"/>
<proteinExistence type="predicted"/>
<accession>A0A3G6J885</accession>
<organism evidence="1 2">
    <name type="scientific">Corynebacterium choanae</name>
    <dbReference type="NCBI Taxonomy" id="1862358"/>
    <lineage>
        <taxon>Bacteria</taxon>
        <taxon>Bacillati</taxon>
        <taxon>Actinomycetota</taxon>
        <taxon>Actinomycetes</taxon>
        <taxon>Mycobacteriales</taxon>
        <taxon>Corynebacteriaceae</taxon>
        <taxon>Corynebacterium</taxon>
    </lineage>
</organism>
<keyword evidence="2" id="KW-1185">Reference proteome</keyword>
<reference evidence="1 2" key="1">
    <citation type="submission" date="2018-11" db="EMBL/GenBank/DDBJ databases">
        <authorList>
            <person name="Kleinhagauer T."/>
            <person name="Glaeser S.P."/>
            <person name="Spergser J."/>
            <person name="Ruckert C."/>
            <person name="Kaempfer P."/>
            <person name="Busse H.-J."/>
        </authorList>
    </citation>
    <scope>NUCLEOTIDE SEQUENCE [LARGE SCALE GENOMIC DNA]</scope>
    <source>
        <strain evidence="1 2">200CH</strain>
    </source>
</reference>
<dbReference type="Proteomes" id="UP000269019">
    <property type="component" value="Chromosome"/>
</dbReference>
<dbReference type="EMBL" id="CP033896">
    <property type="protein sequence ID" value="AZA12660.1"/>
    <property type="molecule type" value="Genomic_DNA"/>
</dbReference>
<dbReference type="RefSeq" id="WP_123925886.1">
    <property type="nucleotide sequence ID" value="NZ_CP033896.1"/>
</dbReference>
<protein>
    <submittedName>
        <fullName evidence="1">Uncharacterized protein</fullName>
    </submittedName>
</protein>
<gene>
    <name evidence="1" type="ORF">CCHOA_01160</name>
</gene>
<evidence type="ECO:0000313" key="1">
    <source>
        <dbReference type="EMBL" id="AZA12660.1"/>
    </source>
</evidence>
<evidence type="ECO:0000313" key="2">
    <source>
        <dbReference type="Proteomes" id="UP000269019"/>
    </source>
</evidence>
<name>A0A3G6J885_9CORY</name>
<dbReference type="AlphaFoldDB" id="A0A3G6J885"/>
<sequence>MHPKLAIDATKLFVALVGLVALLLAAIGISSRAGDLPPWPSFSGSGTTRGPVTRDSDLAANPQIENPHQTTWDGYEIIGDGSQIRVFFTTGTHRCYGINTAVTQTPTQVKITVFQGRLPDAPMACTRELVVTSTVVDLDQPLGARMVTQ</sequence>
<dbReference type="OrthoDB" id="4409753at2"/>